<sequence length="539" mass="59229">MLDLKIINGKIIDGSGKAAYAGDIGIMKDKIAAIGDLSEQESVKTVNANGNVVAPGFIDMHTHSDLSFKYDRQASSKLYSGVTTEVIGNCGIGVAPVREENRKLLIDYLGTRLIGSIPVNLELPWTSFSEYLSWFASNPPSINLAPLLGQGVVRIAVMGFAKGMPNAGELKDMQQVTDTAMSEGALGLSTGLVYLPGEYSSKEEIAELCKMMIPYRGIYCTHMRTESDGIMDAIDEALWIGGTGGVPVHISHLKLLSQNMLGKTDLVLERMEKAERSGIEVSYDIYPYTAGLTSLSACLPPWIFEGGVDKMIARLKDQSVRDRIRQEIAQGLPGWQNFVKSAGGWEKFFVSSVRSEENKKLEGKFITEIGEMQGKDPYDAAFDLLIAENGRVQMNYYAMAEEDVMTFLRQPRAMIGSDAMSLSTEGILSFGKPHPRAFGTPTRLLGRYVREKKVLSLEEAIRKMTSLPAQRLGLNSRGLIQEGYYADVVIFNPDTVEDRATYIDPKQHSRGIEAVIVNGQVILENGSQRKVFAGRILGR</sequence>
<dbReference type="Proteomes" id="UP000003240">
    <property type="component" value="Unassembled WGS sequence"/>
</dbReference>
<evidence type="ECO:0000313" key="3">
    <source>
        <dbReference type="Proteomes" id="UP000003240"/>
    </source>
</evidence>
<dbReference type="InterPro" id="IPR032466">
    <property type="entry name" value="Metal_Hydrolase"/>
</dbReference>
<dbReference type="eggNOG" id="COG3653">
    <property type="taxonomic scope" value="Bacteria"/>
</dbReference>
<keyword evidence="3" id="KW-1185">Reference proteome</keyword>
<dbReference type="InterPro" id="IPR011059">
    <property type="entry name" value="Metal-dep_hydrolase_composite"/>
</dbReference>
<dbReference type="Gene3D" id="2.30.40.10">
    <property type="entry name" value="Urease, subunit C, domain 1"/>
    <property type="match status" value="1"/>
</dbReference>
<keyword evidence="2" id="KW-0378">Hydrolase</keyword>
<gene>
    <name evidence="2" type="ORF">ALO_13299</name>
</gene>
<proteinExistence type="predicted"/>
<dbReference type="GO" id="GO:0005829">
    <property type="term" value="C:cytosol"/>
    <property type="evidence" value="ECO:0007669"/>
    <property type="project" value="TreeGrafter"/>
</dbReference>
<comment type="caution">
    <text evidence="2">The sequence shown here is derived from an EMBL/GenBank/DDBJ whole genome shotgun (WGS) entry which is preliminary data.</text>
</comment>
<dbReference type="GO" id="GO:0016812">
    <property type="term" value="F:hydrolase activity, acting on carbon-nitrogen (but not peptide) bonds, in cyclic amides"/>
    <property type="evidence" value="ECO:0007669"/>
    <property type="project" value="TreeGrafter"/>
</dbReference>
<accession>F7NKP1</accession>
<dbReference type="GO" id="GO:0016811">
    <property type="term" value="F:hydrolase activity, acting on carbon-nitrogen (but not peptide) bonds, in linear amides"/>
    <property type="evidence" value="ECO:0007669"/>
    <property type="project" value="InterPro"/>
</dbReference>
<protein>
    <submittedName>
        <fullName evidence="2">Amidohydrolase 3</fullName>
    </submittedName>
</protein>
<reference evidence="2 3" key="1">
    <citation type="journal article" date="2011" name="EMBO J.">
        <title>Structural diversity of bacterial flagellar motors.</title>
        <authorList>
            <person name="Chen S."/>
            <person name="Beeby M."/>
            <person name="Murphy G.E."/>
            <person name="Leadbetter J.R."/>
            <person name="Hendrixson D.R."/>
            <person name="Briegel A."/>
            <person name="Li Z."/>
            <person name="Shi J."/>
            <person name="Tocheva E.I."/>
            <person name="Muller A."/>
            <person name="Dobro M.J."/>
            <person name="Jensen G.J."/>
        </authorList>
    </citation>
    <scope>NUCLEOTIDE SEQUENCE [LARGE SCALE GENOMIC DNA]</scope>
    <source>
        <strain evidence="2 3">DSM 6540</strain>
    </source>
</reference>
<dbReference type="PANTHER" id="PTHR11647:SF1">
    <property type="entry name" value="COLLAPSIN RESPONSE MEDIATOR PROTEIN"/>
    <property type="match status" value="1"/>
</dbReference>
<dbReference type="InterPro" id="IPR050378">
    <property type="entry name" value="Metallo-dep_Hydrolases_sf"/>
</dbReference>
<dbReference type="PANTHER" id="PTHR11647">
    <property type="entry name" value="HYDRANTOINASE/DIHYDROPYRIMIDINASE FAMILY MEMBER"/>
    <property type="match status" value="1"/>
</dbReference>
<dbReference type="Gene3D" id="3.30.1490.130">
    <property type="entry name" value="D-aminoacylase. Domain 3"/>
    <property type="match status" value="1"/>
</dbReference>
<feature type="domain" description="Amidohydrolase 3" evidence="1">
    <location>
        <begin position="433"/>
        <end position="522"/>
    </location>
</feature>
<evidence type="ECO:0000259" key="1">
    <source>
        <dbReference type="Pfam" id="PF07969"/>
    </source>
</evidence>
<dbReference type="CDD" id="cd01297">
    <property type="entry name" value="D-aminoacylase"/>
    <property type="match status" value="1"/>
</dbReference>
<dbReference type="SUPFAM" id="SSF51556">
    <property type="entry name" value="Metallo-dependent hydrolases"/>
    <property type="match status" value="1"/>
</dbReference>
<dbReference type="InterPro" id="IPR023100">
    <property type="entry name" value="D-aminoacylase_insert_dom_sf"/>
</dbReference>
<dbReference type="InterPro" id="IPR013108">
    <property type="entry name" value="Amidohydro_3"/>
</dbReference>
<dbReference type="OrthoDB" id="9775607at2"/>
<name>F7NKP1_9FIRM</name>
<dbReference type="AlphaFoldDB" id="F7NKP1"/>
<dbReference type="RefSeq" id="WP_004096518.1">
    <property type="nucleotide sequence ID" value="NZ_AFGF01000119.1"/>
</dbReference>
<dbReference type="Gene3D" id="3.20.20.140">
    <property type="entry name" value="Metal-dependent hydrolases"/>
    <property type="match status" value="1"/>
</dbReference>
<feature type="domain" description="Amidohydrolase 3" evidence="1">
    <location>
        <begin position="44"/>
        <end position="99"/>
    </location>
</feature>
<dbReference type="EMBL" id="AFGF01000119">
    <property type="protein sequence ID" value="EGO63345.1"/>
    <property type="molecule type" value="Genomic_DNA"/>
</dbReference>
<dbReference type="STRING" id="1009370.ALO_13299"/>
<dbReference type="SUPFAM" id="SSF51338">
    <property type="entry name" value="Composite domain of metallo-dependent hydrolases"/>
    <property type="match status" value="1"/>
</dbReference>
<evidence type="ECO:0000313" key="2">
    <source>
        <dbReference type="EMBL" id="EGO63345.1"/>
    </source>
</evidence>
<organism evidence="2 3">
    <name type="scientific">Acetonema longum DSM 6540</name>
    <dbReference type="NCBI Taxonomy" id="1009370"/>
    <lineage>
        <taxon>Bacteria</taxon>
        <taxon>Bacillati</taxon>
        <taxon>Bacillota</taxon>
        <taxon>Negativicutes</taxon>
        <taxon>Acetonemataceae</taxon>
        <taxon>Acetonema</taxon>
    </lineage>
</organism>
<dbReference type="Pfam" id="PF07969">
    <property type="entry name" value="Amidohydro_3"/>
    <property type="match status" value="2"/>
</dbReference>